<dbReference type="SUPFAM" id="SSF55136">
    <property type="entry name" value="Probable bacterial effector-binding domain"/>
    <property type="match status" value="1"/>
</dbReference>
<reference evidence="1 2" key="1">
    <citation type="journal article" date="2011" name="Mol. Biol. Evol.">
        <title>Comparative genomic analysis of fruiting body formation in Myxococcales.</title>
        <authorList>
            <person name="Huntley S."/>
            <person name="Hamann N."/>
            <person name="Wegener-Feldbrugge S."/>
            <person name="Treuner-Lange A."/>
            <person name="Kube M."/>
            <person name="Reinhardt R."/>
            <person name="Klages S."/>
            <person name="Muller R."/>
            <person name="Ronning C.M."/>
            <person name="Nierman W.C."/>
            <person name="Sogaard-Andersen L."/>
        </authorList>
    </citation>
    <scope>NUCLEOTIDE SEQUENCE [LARGE SCALE GENOMIC DNA]</scope>
    <source>
        <strain evidence="1 2">DW4/3-1</strain>
    </source>
</reference>
<organism evidence="1 2">
    <name type="scientific">Stigmatella aurantiaca (strain DW4/3-1)</name>
    <dbReference type="NCBI Taxonomy" id="378806"/>
    <lineage>
        <taxon>Bacteria</taxon>
        <taxon>Pseudomonadati</taxon>
        <taxon>Myxococcota</taxon>
        <taxon>Myxococcia</taxon>
        <taxon>Myxococcales</taxon>
        <taxon>Cystobacterineae</taxon>
        <taxon>Archangiaceae</taxon>
        <taxon>Stigmatella</taxon>
    </lineage>
</organism>
<dbReference type="HOGENOM" id="CLU_068699_0_1_7"/>
<dbReference type="PANTHER" id="PTHR11220">
    <property type="entry name" value="HEME-BINDING PROTEIN-RELATED"/>
    <property type="match status" value="1"/>
</dbReference>
<dbReference type="OrthoDB" id="2156220at2"/>
<dbReference type="eggNOG" id="COG3449">
    <property type="taxonomic scope" value="Bacteria"/>
</dbReference>
<keyword evidence="2" id="KW-1185">Reference proteome</keyword>
<name>E3FRQ9_STIAD</name>
<proteinExistence type="predicted"/>
<protein>
    <submittedName>
        <fullName evidence="1">SOUL heme-binding family protein</fullName>
    </submittedName>
</protein>
<dbReference type="InterPro" id="IPR011256">
    <property type="entry name" value="Reg_factor_effector_dom_sf"/>
</dbReference>
<evidence type="ECO:0000313" key="1">
    <source>
        <dbReference type="EMBL" id="ADO68244.1"/>
    </source>
</evidence>
<dbReference type="PANTHER" id="PTHR11220:SF58">
    <property type="entry name" value="SOUL HEME-BINDING FAMILY PROTEIN"/>
    <property type="match status" value="1"/>
</dbReference>
<evidence type="ECO:0000313" key="2">
    <source>
        <dbReference type="Proteomes" id="UP000001351"/>
    </source>
</evidence>
<dbReference type="InterPro" id="IPR006917">
    <property type="entry name" value="SOUL_heme-bd"/>
</dbReference>
<dbReference type="Gene3D" id="3.20.80.10">
    <property type="entry name" value="Regulatory factor, effector binding domain"/>
    <property type="match status" value="1"/>
</dbReference>
<sequence>MGSLFFCGTGSPLEAGSHRSQPLVPGRGHPYPSLMNRQRQALAFGTGAALAGVLAWAGKRMLSERAAEQPAYESLGERDGVELRQYASMAVAATHVEGAFSTSLQEGFHRLAGYLFGGNLGEHSLAMTAPVSMQRRGAAWRMTFVMPSEFTLESLPVPLDARIRLEAVAAKRMAALRFSGRASEEAVKAWTAELMDRLHRQRLHAVGEPILAQYHSPFMPPFLRRNEILVEVRLAAVH</sequence>
<dbReference type="STRING" id="378806.STAUR_0435"/>
<dbReference type="AlphaFoldDB" id="E3FRQ9"/>
<dbReference type="KEGG" id="sur:STAUR_0435"/>
<dbReference type="Pfam" id="PF04832">
    <property type="entry name" value="SOUL"/>
    <property type="match status" value="1"/>
</dbReference>
<gene>
    <name evidence="1" type="ordered locus">STAUR_0435</name>
</gene>
<dbReference type="EMBL" id="CP002271">
    <property type="protein sequence ID" value="ADO68244.1"/>
    <property type="molecule type" value="Genomic_DNA"/>
</dbReference>
<accession>E3FRQ9</accession>
<dbReference type="Proteomes" id="UP000001351">
    <property type="component" value="Chromosome"/>
</dbReference>